<sequence length="69" mass="6852">MLVSGGGILRPVEAHAAADALKAFGSQIAAAGGSGPEVHVGAELPLMRGEFDDDSVLGGGRVPDRARVA</sequence>
<organism evidence="2 3">
    <name type="scientific">Kitasatospora griseola</name>
    <name type="common">Streptomyces griseolosporeus</name>
    <dbReference type="NCBI Taxonomy" id="2064"/>
    <lineage>
        <taxon>Bacteria</taxon>
        <taxon>Bacillati</taxon>
        <taxon>Actinomycetota</taxon>
        <taxon>Actinomycetes</taxon>
        <taxon>Kitasatosporales</taxon>
        <taxon>Streptomycetaceae</taxon>
        <taxon>Kitasatospora</taxon>
    </lineage>
</organism>
<comment type="caution">
    <text evidence="2">The sequence shown here is derived from an EMBL/GenBank/DDBJ whole genome shotgun (WGS) entry which is preliminary data.</text>
</comment>
<dbReference type="STRING" id="2064.TR51_15975"/>
<dbReference type="PATRIC" id="fig|2064.6.peg.3424"/>
<dbReference type="EMBL" id="JXZB01000002">
    <property type="protein sequence ID" value="KIQ65400.1"/>
    <property type="molecule type" value="Genomic_DNA"/>
</dbReference>
<gene>
    <name evidence="2" type="ORF">TR51_15975</name>
</gene>
<proteinExistence type="predicted"/>
<feature type="region of interest" description="Disordered" evidence="1">
    <location>
        <begin position="50"/>
        <end position="69"/>
    </location>
</feature>
<accession>A0A0D0NAX0</accession>
<evidence type="ECO:0000256" key="1">
    <source>
        <dbReference type="SAM" id="MobiDB-lite"/>
    </source>
</evidence>
<evidence type="ECO:0000313" key="2">
    <source>
        <dbReference type="EMBL" id="KIQ65400.1"/>
    </source>
</evidence>
<dbReference type="AlphaFoldDB" id="A0A0D0NAX0"/>
<evidence type="ECO:0000313" key="3">
    <source>
        <dbReference type="Proteomes" id="UP000032066"/>
    </source>
</evidence>
<name>A0A0D0NAX0_KITGR</name>
<keyword evidence="3" id="KW-1185">Reference proteome</keyword>
<protein>
    <submittedName>
        <fullName evidence="2">Uncharacterized protein</fullName>
    </submittedName>
</protein>
<reference evidence="2 3" key="1">
    <citation type="submission" date="2015-02" db="EMBL/GenBank/DDBJ databases">
        <title>Draft genome sequence of Kitasatospora griseola MF730-N6, a bafilomycin, terpentecin and satosporin producer.</title>
        <authorList>
            <person name="Arens J.C."/>
            <person name="Haltli B."/>
            <person name="Kerr R.G."/>
        </authorList>
    </citation>
    <scope>NUCLEOTIDE SEQUENCE [LARGE SCALE GENOMIC DNA]</scope>
    <source>
        <strain evidence="2 3">MF730-N6</strain>
    </source>
</reference>
<dbReference type="Proteomes" id="UP000032066">
    <property type="component" value="Unassembled WGS sequence"/>
</dbReference>